<keyword evidence="2" id="KW-1185">Reference proteome</keyword>
<protein>
    <submittedName>
        <fullName evidence="1">Uncharacterized protein</fullName>
    </submittedName>
</protein>
<sequence>MAPADAAQEPDEDSWLTPKHVGAQGVTVYCINIFQQTSCLCGEISLQPMEFPVRGNQSPDLNITGKMYWDAPAP</sequence>
<name>A0AAV7MV51_PLEWA</name>
<evidence type="ECO:0000313" key="1">
    <source>
        <dbReference type="EMBL" id="KAJ1107039.1"/>
    </source>
</evidence>
<reference evidence="1" key="1">
    <citation type="journal article" date="2022" name="bioRxiv">
        <title>Sequencing and chromosome-scale assembly of the giantPleurodeles waltlgenome.</title>
        <authorList>
            <person name="Brown T."/>
            <person name="Elewa A."/>
            <person name="Iarovenko S."/>
            <person name="Subramanian E."/>
            <person name="Araus A.J."/>
            <person name="Petzold A."/>
            <person name="Susuki M."/>
            <person name="Suzuki K.-i.T."/>
            <person name="Hayashi T."/>
            <person name="Toyoda A."/>
            <person name="Oliveira C."/>
            <person name="Osipova E."/>
            <person name="Leigh N.D."/>
            <person name="Simon A."/>
            <person name="Yun M.H."/>
        </authorList>
    </citation>
    <scope>NUCLEOTIDE SEQUENCE</scope>
    <source>
        <strain evidence="1">20211129_DDA</strain>
        <tissue evidence="1">Liver</tissue>
    </source>
</reference>
<proteinExistence type="predicted"/>
<organism evidence="1 2">
    <name type="scientific">Pleurodeles waltl</name>
    <name type="common">Iberian ribbed newt</name>
    <dbReference type="NCBI Taxonomy" id="8319"/>
    <lineage>
        <taxon>Eukaryota</taxon>
        <taxon>Metazoa</taxon>
        <taxon>Chordata</taxon>
        <taxon>Craniata</taxon>
        <taxon>Vertebrata</taxon>
        <taxon>Euteleostomi</taxon>
        <taxon>Amphibia</taxon>
        <taxon>Batrachia</taxon>
        <taxon>Caudata</taxon>
        <taxon>Salamandroidea</taxon>
        <taxon>Salamandridae</taxon>
        <taxon>Pleurodelinae</taxon>
        <taxon>Pleurodeles</taxon>
    </lineage>
</organism>
<evidence type="ECO:0000313" key="2">
    <source>
        <dbReference type="Proteomes" id="UP001066276"/>
    </source>
</evidence>
<dbReference type="AlphaFoldDB" id="A0AAV7MV51"/>
<accession>A0AAV7MV51</accession>
<comment type="caution">
    <text evidence="1">The sequence shown here is derived from an EMBL/GenBank/DDBJ whole genome shotgun (WGS) entry which is preliminary data.</text>
</comment>
<dbReference type="EMBL" id="JANPWB010000013">
    <property type="protein sequence ID" value="KAJ1107039.1"/>
    <property type="molecule type" value="Genomic_DNA"/>
</dbReference>
<dbReference type="Proteomes" id="UP001066276">
    <property type="component" value="Chromosome 9"/>
</dbReference>
<gene>
    <name evidence="1" type="ORF">NDU88_004436</name>
</gene>